<dbReference type="PROSITE" id="PS50103">
    <property type="entry name" value="ZF_C3H1"/>
    <property type="match status" value="1"/>
</dbReference>
<keyword evidence="5" id="KW-1185">Reference proteome</keyword>
<accession>A0ABN9RKW6</accession>
<evidence type="ECO:0000259" key="3">
    <source>
        <dbReference type="PROSITE" id="PS50103"/>
    </source>
</evidence>
<feature type="region of interest" description="Disordered" evidence="2">
    <location>
        <begin position="363"/>
        <end position="393"/>
    </location>
</feature>
<feature type="domain" description="C3H1-type" evidence="3">
    <location>
        <begin position="251"/>
        <end position="273"/>
    </location>
</feature>
<feature type="compositionally biased region" description="Basic and acidic residues" evidence="2">
    <location>
        <begin position="366"/>
        <end position="375"/>
    </location>
</feature>
<evidence type="ECO:0000313" key="5">
    <source>
        <dbReference type="Proteomes" id="UP001189429"/>
    </source>
</evidence>
<evidence type="ECO:0000313" key="4">
    <source>
        <dbReference type="EMBL" id="CAK0819798.1"/>
    </source>
</evidence>
<proteinExistence type="predicted"/>
<protein>
    <recommendedName>
        <fullName evidence="3">C3H1-type domain-containing protein</fullName>
    </recommendedName>
</protein>
<feature type="zinc finger region" description="C3H1-type" evidence="1">
    <location>
        <begin position="251"/>
        <end position="273"/>
    </location>
</feature>
<organism evidence="4 5">
    <name type="scientific">Prorocentrum cordatum</name>
    <dbReference type="NCBI Taxonomy" id="2364126"/>
    <lineage>
        <taxon>Eukaryota</taxon>
        <taxon>Sar</taxon>
        <taxon>Alveolata</taxon>
        <taxon>Dinophyceae</taxon>
        <taxon>Prorocentrales</taxon>
        <taxon>Prorocentraceae</taxon>
        <taxon>Prorocentrum</taxon>
    </lineage>
</organism>
<reference evidence="4" key="1">
    <citation type="submission" date="2023-10" db="EMBL/GenBank/DDBJ databases">
        <authorList>
            <person name="Chen Y."/>
            <person name="Shah S."/>
            <person name="Dougan E. K."/>
            <person name="Thang M."/>
            <person name="Chan C."/>
        </authorList>
    </citation>
    <scope>NUCLEOTIDE SEQUENCE [LARGE SCALE GENOMIC DNA]</scope>
</reference>
<sequence>MVSQIAADGPCLLEPMSRNGSLRERERERERDIYIYIYIYKSASLCLAMLLCISTRGCSNPRPAEPVENKSPHWKPPDGTSPVLVTGEAVDQAVQEFKREAAGCYDHTLRSLPEDAGFGRQALKDAKAQLVELAAEMCSETMRALRRVANANIKHAVACVEDPNEVPVMDHFVADELLGAKMGTLPQTDGASASQSGHCAASMLDCDKDGGADGSLANHCGRCQVRLDPGSECVHHSNPGSLGHPEMCVWPCQHFSRGQCTSGDGCRFCHCPHPTRAAHLGTRHRRTWEAMTTARVLRHLAAHPREEDDHVGPGHRRAPLTGWPAVRWARRGPRRRWQPGQVSGAADVGAGCRDPVHAVAAGGAAKEAEGAEFARKGPAGRADSGGARGGLPH</sequence>
<name>A0ABN9RKW6_9DINO</name>
<evidence type="ECO:0000256" key="1">
    <source>
        <dbReference type="PROSITE-ProRule" id="PRU00723"/>
    </source>
</evidence>
<dbReference type="Proteomes" id="UP001189429">
    <property type="component" value="Unassembled WGS sequence"/>
</dbReference>
<gene>
    <name evidence="4" type="ORF">PCOR1329_LOCUS21701</name>
</gene>
<dbReference type="EMBL" id="CAUYUJ010007170">
    <property type="protein sequence ID" value="CAK0819798.1"/>
    <property type="molecule type" value="Genomic_DNA"/>
</dbReference>
<keyword evidence="1" id="KW-0863">Zinc-finger</keyword>
<evidence type="ECO:0000256" key="2">
    <source>
        <dbReference type="SAM" id="MobiDB-lite"/>
    </source>
</evidence>
<comment type="caution">
    <text evidence="4">The sequence shown here is derived from an EMBL/GenBank/DDBJ whole genome shotgun (WGS) entry which is preliminary data.</text>
</comment>
<feature type="region of interest" description="Disordered" evidence="2">
    <location>
        <begin position="304"/>
        <end position="324"/>
    </location>
</feature>
<dbReference type="InterPro" id="IPR000571">
    <property type="entry name" value="Znf_CCCH"/>
</dbReference>
<keyword evidence="1" id="KW-0479">Metal-binding</keyword>
<keyword evidence="1" id="KW-0862">Zinc</keyword>